<sequence>MVGPHCTFVFDYNMEEEFSAGPAAASAPAGQPVLLRCDIGSGPPARLRWLRDSRPLQHHHRYFTLDNQLLILDVQEGDEGVYSCEATNTVLNVTRASEGARLAVAASAPAPAGLLPVRQREELAVPVGAAVLLPCPLTGWPRPKIIWKVTPAEGRSSELESVEEVLELVGVQVEDEGIYTCAVEGHANLTKVSVTVPAELTVPPSSKQSIRAGTVRFNCTATGRPEPRLTWYKDGTPLLLAGRVSINPPQANVVKSRRRELEFSDSLTLNTVCDARVSDAANRGAAVDGRQAAGAADPQRDVGGRGRVPVRGGGRRRGAQRVAGAEAGAPGGVRCQPAGAAAVRVHWPPLNATVMAYTVHVNDIGGKSLPGQPFNKTEDIVSVEKPLTPYEFQVRAYVHSSRTNRTIASDLSNPVICQGQGVPIRLVRAGAGVVVSWRQFAEAWPGVRQWVLQARGAAAPADRTLDAHVTNYTVAVPADSPMHFRVLGTRTLPWLQQNLTLVPWTSTAAASDHADTGEPIAAPSNVEVTAVESRKFAVRWRHDEADLSPDTYSYKVCVRKLDGNEQCIESTECWAQVTGLQPASEYSVRVRAQAPPRAGAFSEPIQISTQPEGPQRFKDLTYKLVNASCLRVSWNSAPDEYTVHYTDELRLPVNQWAATKINGNTVLLCGLDLTRELYVMVTGYEPVGHSSIFTIPAQIREAEVQYAAGAGGVRVWWRGAGRRLVHYAQNITQPVQTWTTLNVTTQEVTITDLDPSKPTYVMVALPGVNQRNHVITIPAQPPQNYSLYFVSGILVAVVALCLLAVASFCVWRRRKRARWPLRSRRRNPSPRRRATDGSEEEGAEMKAVGGRLANGGGRDAGEPLLNGHVHITENPAPVCLEQSKTSNGKLRKGRRLEVPFDMSRRAAAPPSPGGAAPAPAPRAPSCALLDTSRARDGADASDASDSRAGASPPAPAAPPPRRPAAPPPRALPRYLNLRGRVGSVESSKNWRWLL</sequence>
<feature type="transmembrane region" description="Helical" evidence="3">
    <location>
        <begin position="785"/>
        <end position="811"/>
    </location>
</feature>
<dbReference type="PROSITE" id="PS50853">
    <property type="entry name" value="FN3"/>
    <property type="match status" value="2"/>
</dbReference>
<organism evidence="6 7">
    <name type="scientific">Manduca sexta</name>
    <name type="common">Tobacco hawkmoth</name>
    <name type="synonym">Tobacco hornworm</name>
    <dbReference type="NCBI Taxonomy" id="7130"/>
    <lineage>
        <taxon>Eukaryota</taxon>
        <taxon>Metazoa</taxon>
        <taxon>Ecdysozoa</taxon>
        <taxon>Arthropoda</taxon>
        <taxon>Hexapoda</taxon>
        <taxon>Insecta</taxon>
        <taxon>Pterygota</taxon>
        <taxon>Neoptera</taxon>
        <taxon>Endopterygota</taxon>
        <taxon>Lepidoptera</taxon>
        <taxon>Glossata</taxon>
        <taxon>Ditrysia</taxon>
        <taxon>Bombycoidea</taxon>
        <taxon>Sphingidae</taxon>
        <taxon>Sphinginae</taxon>
        <taxon>Sphingini</taxon>
        <taxon>Manduca</taxon>
    </lineage>
</organism>
<accession>A0A921ZFX3</accession>
<evidence type="ECO:0000259" key="5">
    <source>
        <dbReference type="PROSITE" id="PS50853"/>
    </source>
</evidence>
<dbReference type="CDD" id="cd00063">
    <property type="entry name" value="FN3"/>
    <property type="match status" value="1"/>
</dbReference>
<dbReference type="AlphaFoldDB" id="A0A921ZFX3"/>
<feature type="region of interest" description="Disordered" evidence="2">
    <location>
        <begin position="876"/>
        <end position="971"/>
    </location>
</feature>
<dbReference type="PANTHER" id="PTHR44170:SF6">
    <property type="entry name" value="CONTACTIN"/>
    <property type="match status" value="1"/>
</dbReference>
<feature type="compositionally biased region" description="Pro residues" evidence="2">
    <location>
        <begin position="952"/>
        <end position="970"/>
    </location>
</feature>
<dbReference type="SMART" id="SM00408">
    <property type="entry name" value="IGc2"/>
    <property type="match status" value="3"/>
</dbReference>
<evidence type="ECO:0000256" key="1">
    <source>
        <dbReference type="ARBA" id="ARBA00023157"/>
    </source>
</evidence>
<feature type="compositionally biased region" description="Basic residues" evidence="2">
    <location>
        <begin position="822"/>
        <end position="832"/>
    </location>
</feature>
<keyword evidence="3" id="KW-0812">Transmembrane</keyword>
<keyword evidence="3" id="KW-0472">Membrane</keyword>
<dbReference type="InterPro" id="IPR003598">
    <property type="entry name" value="Ig_sub2"/>
</dbReference>
<feature type="compositionally biased region" description="Low complexity" evidence="2">
    <location>
        <begin position="940"/>
        <end position="951"/>
    </location>
</feature>
<proteinExistence type="predicted"/>
<evidence type="ECO:0000313" key="7">
    <source>
        <dbReference type="Proteomes" id="UP000791440"/>
    </source>
</evidence>
<dbReference type="InterPro" id="IPR003599">
    <property type="entry name" value="Ig_sub"/>
</dbReference>
<keyword evidence="7" id="KW-1185">Reference proteome</keyword>
<dbReference type="EMBL" id="JH668531">
    <property type="protein sequence ID" value="KAG6457019.1"/>
    <property type="molecule type" value="Genomic_DNA"/>
</dbReference>
<dbReference type="SMART" id="SM00409">
    <property type="entry name" value="IG"/>
    <property type="match status" value="2"/>
</dbReference>
<evidence type="ECO:0000259" key="4">
    <source>
        <dbReference type="PROSITE" id="PS50835"/>
    </source>
</evidence>
<feature type="domain" description="Ig-like" evidence="4">
    <location>
        <begin position="197"/>
        <end position="303"/>
    </location>
</feature>
<feature type="domain" description="Ig-like" evidence="4">
    <location>
        <begin position="111"/>
        <end position="193"/>
    </location>
</feature>
<dbReference type="Proteomes" id="UP000791440">
    <property type="component" value="Unassembled WGS sequence"/>
</dbReference>
<dbReference type="InterPro" id="IPR003961">
    <property type="entry name" value="FN3_dom"/>
</dbReference>
<feature type="domain" description="Ig-like" evidence="4">
    <location>
        <begin position="4"/>
        <end position="103"/>
    </location>
</feature>
<feature type="region of interest" description="Disordered" evidence="2">
    <location>
        <begin position="822"/>
        <end position="845"/>
    </location>
</feature>
<evidence type="ECO:0000256" key="3">
    <source>
        <dbReference type="SAM" id="Phobius"/>
    </source>
</evidence>
<dbReference type="GO" id="GO:0016020">
    <property type="term" value="C:membrane"/>
    <property type="evidence" value="ECO:0007669"/>
    <property type="project" value="UniProtKB-SubCell"/>
</dbReference>
<feature type="compositionally biased region" description="Basic and acidic residues" evidence="2">
    <location>
        <begin position="895"/>
        <end position="904"/>
    </location>
</feature>
<reference evidence="6" key="2">
    <citation type="submission" date="2020-12" db="EMBL/GenBank/DDBJ databases">
        <authorList>
            <person name="Kanost M."/>
        </authorList>
    </citation>
    <scope>NUCLEOTIDE SEQUENCE</scope>
</reference>
<dbReference type="PROSITE" id="PS50835">
    <property type="entry name" value="IG_LIKE"/>
    <property type="match status" value="3"/>
</dbReference>
<protein>
    <submittedName>
        <fullName evidence="6">Uncharacterized protein</fullName>
    </submittedName>
</protein>
<dbReference type="Pfam" id="PF00041">
    <property type="entry name" value="fn3"/>
    <property type="match status" value="1"/>
</dbReference>
<reference evidence="6" key="1">
    <citation type="journal article" date="2016" name="Insect Biochem. Mol. Biol.">
        <title>Multifaceted biological insights from a draft genome sequence of the tobacco hornworm moth, Manduca sexta.</title>
        <authorList>
            <person name="Kanost M.R."/>
            <person name="Arrese E.L."/>
            <person name="Cao X."/>
            <person name="Chen Y.R."/>
            <person name="Chellapilla S."/>
            <person name="Goldsmith M.R."/>
            <person name="Grosse-Wilde E."/>
            <person name="Heckel D.G."/>
            <person name="Herndon N."/>
            <person name="Jiang H."/>
            <person name="Papanicolaou A."/>
            <person name="Qu J."/>
            <person name="Soulages J.L."/>
            <person name="Vogel H."/>
            <person name="Walters J."/>
            <person name="Waterhouse R.M."/>
            <person name="Ahn S.J."/>
            <person name="Almeida F.C."/>
            <person name="An C."/>
            <person name="Aqrawi P."/>
            <person name="Bretschneider A."/>
            <person name="Bryant W.B."/>
            <person name="Bucks S."/>
            <person name="Chao H."/>
            <person name="Chevignon G."/>
            <person name="Christen J.M."/>
            <person name="Clarke D.F."/>
            <person name="Dittmer N.T."/>
            <person name="Ferguson L.C.F."/>
            <person name="Garavelou S."/>
            <person name="Gordon K.H.J."/>
            <person name="Gunaratna R.T."/>
            <person name="Han Y."/>
            <person name="Hauser F."/>
            <person name="He Y."/>
            <person name="Heidel-Fischer H."/>
            <person name="Hirsh A."/>
            <person name="Hu Y."/>
            <person name="Jiang H."/>
            <person name="Kalra D."/>
            <person name="Klinner C."/>
            <person name="Konig C."/>
            <person name="Kovar C."/>
            <person name="Kroll A.R."/>
            <person name="Kuwar S.S."/>
            <person name="Lee S.L."/>
            <person name="Lehman R."/>
            <person name="Li K."/>
            <person name="Li Z."/>
            <person name="Liang H."/>
            <person name="Lovelace S."/>
            <person name="Lu Z."/>
            <person name="Mansfield J.H."/>
            <person name="McCulloch K.J."/>
            <person name="Mathew T."/>
            <person name="Morton B."/>
            <person name="Muzny D.M."/>
            <person name="Neunemann D."/>
            <person name="Ongeri F."/>
            <person name="Pauchet Y."/>
            <person name="Pu L.L."/>
            <person name="Pyrousis I."/>
            <person name="Rao X.J."/>
            <person name="Redding A."/>
            <person name="Roesel C."/>
            <person name="Sanchez-Gracia A."/>
            <person name="Schaack S."/>
            <person name="Shukla A."/>
            <person name="Tetreau G."/>
            <person name="Wang Y."/>
            <person name="Xiong G.H."/>
            <person name="Traut W."/>
            <person name="Walsh T.K."/>
            <person name="Worley K.C."/>
            <person name="Wu D."/>
            <person name="Wu W."/>
            <person name="Wu Y.Q."/>
            <person name="Zhang X."/>
            <person name="Zou Z."/>
            <person name="Zucker H."/>
            <person name="Briscoe A.D."/>
            <person name="Burmester T."/>
            <person name="Clem R.J."/>
            <person name="Feyereisen R."/>
            <person name="Grimmelikhuijzen C.J.P."/>
            <person name="Hamodrakas S.J."/>
            <person name="Hansson B.S."/>
            <person name="Huguet E."/>
            <person name="Jermiin L.S."/>
            <person name="Lan Q."/>
            <person name="Lehman H.K."/>
            <person name="Lorenzen M."/>
            <person name="Merzendorfer H."/>
            <person name="Michalopoulos I."/>
            <person name="Morton D.B."/>
            <person name="Muthukrishnan S."/>
            <person name="Oakeshott J.G."/>
            <person name="Palmer W."/>
            <person name="Park Y."/>
            <person name="Passarelli A.L."/>
            <person name="Rozas J."/>
            <person name="Schwartz L.M."/>
            <person name="Smith W."/>
            <person name="Southgate A."/>
            <person name="Vilcinskas A."/>
            <person name="Vogt R."/>
            <person name="Wang P."/>
            <person name="Werren J."/>
            <person name="Yu X.Q."/>
            <person name="Zhou J.J."/>
            <person name="Brown S.J."/>
            <person name="Scherer S.E."/>
            <person name="Richards S."/>
            <person name="Blissard G.W."/>
        </authorList>
    </citation>
    <scope>NUCLEOTIDE SEQUENCE</scope>
</reference>
<dbReference type="InterPro" id="IPR007110">
    <property type="entry name" value="Ig-like_dom"/>
</dbReference>
<feature type="domain" description="Fibronectin type-III" evidence="5">
    <location>
        <begin position="329"/>
        <end position="422"/>
    </location>
</feature>
<evidence type="ECO:0000256" key="2">
    <source>
        <dbReference type="SAM" id="MobiDB-lite"/>
    </source>
</evidence>
<comment type="caution">
    <text evidence="6">The sequence shown here is derived from an EMBL/GenBank/DDBJ whole genome shotgun (WGS) entry which is preliminary data.</text>
</comment>
<feature type="compositionally biased region" description="Low complexity" evidence="2">
    <location>
        <begin position="288"/>
        <end position="297"/>
    </location>
</feature>
<keyword evidence="3" id="KW-1133">Transmembrane helix</keyword>
<name>A0A921ZFX3_MANSE</name>
<dbReference type="PANTHER" id="PTHR44170">
    <property type="entry name" value="PROTEIN SIDEKICK"/>
    <property type="match status" value="1"/>
</dbReference>
<evidence type="ECO:0000313" key="6">
    <source>
        <dbReference type="EMBL" id="KAG6457019.1"/>
    </source>
</evidence>
<feature type="region of interest" description="Disordered" evidence="2">
    <location>
        <begin position="850"/>
        <end position="869"/>
    </location>
</feature>
<dbReference type="CDD" id="cd00096">
    <property type="entry name" value="Ig"/>
    <property type="match status" value="2"/>
</dbReference>
<dbReference type="Pfam" id="PF13927">
    <property type="entry name" value="Ig_3"/>
    <property type="match status" value="3"/>
</dbReference>
<dbReference type="GO" id="GO:0098609">
    <property type="term" value="P:cell-cell adhesion"/>
    <property type="evidence" value="ECO:0007669"/>
    <property type="project" value="TreeGrafter"/>
</dbReference>
<feature type="region of interest" description="Disordered" evidence="2">
    <location>
        <begin position="288"/>
        <end position="317"/>
    </location>
</feature>
<feature type="domain" description="Fibronectin type-III" evidence="5">
    <location>
        <begin position="522"/>
        <end position="612"/>
    </location>
</feature>
<keyword evidence="1" id="KW-1015">Disulfide bond</keyword>
<dbReference type="SMART" id="SM00060">
    <property type="entry name" value="FN3"/>
    <property type="match status" value="3"/>
</dbReference>
<gene>
    <name evidence="6" type="ORF">O3G_MSEX010081</name>
</gene>
<feature type="compositionally biased region" description="Low complexity" evidence="2">
    <location>
        <begin position="905"/>
        <end position="917"/>
    </location>
</feature>